<protein>
    <submittedName>
        <fullName evidence="1">Uncharacterized protein</fullName>
    </submittedName>
</protein>
<reference evidence="1 2" key="1">
    <citation type="submission" date="2018-07" db="EMBL/GenBank/DDBJ databases">
        <title>Lottiidibacillus patelloidae gen. nov., sp. nov., isolated from the intestinal tract of a marine limpet and the reclassification of B. taeanensis BH030017T, B. algicola KMM 3737T and B. hwajinpoensis SW-72T as genus Lottiidibacillus.</title>
        <authorList>
            <person name="Liu R."/>
            <person name="Huang Z."/>
        </authorList>
    </citation>
    <scope>NUCLEOTIDE SEQUENCE [LARGE SCALE GENOMIC DNA]</scope>
    <source>
        <strain evidence="1 2">BH030017</strain>
    </source>
</reference>
<dbReference type="AlphaFoldDB" id="A0A366XQ96"/>
<sequence length="66" mass="7958">MSHAKTAIPTKKIELVHMNKEEMKRYNTLFCEFQDFLNRPLTMKEKNFLKWIVKKKITVEELSKNS</sequence>
<organism evidence="1 2">
    <name type="scientific">Bacillus taeanensis</name>
    <dbReference type="NCBI Taxonomy" id="273032"/>
    <lineage>
        <taxon>Bacteria</taxon>
        <taxon>Bacillati</taxon>
        <taxon>Bacillota</taxon>
        <taxon>Bacilli</taxon>
        <taxon>Bacillales</taxon>
        <taxon>Bacillaceae</taxon>
        <taxon>Bacillus</taxon>
    </lineage>
</organism>
<evidence type="ECO:0000313" key="2">
    <source>
        <dbReference type="Proteomes" id="UP000253314"/>
    </source>
</evidence>
<accession>A0A366XQ96</accession>
<dbReference type="Proteomes" id="UP000253314">
    <property type="component" value="Unassembled WGS sequence"/>
</dbReference>
<evidence type="ECO:0000313" key="1">
    <source>
        <dbReference type="EMBL" id="RBW68087.1"/>
    </source>
</evidence>
<name>A0A366XQ96_9BACI</name>
<dbReference type="OrthoDB" id="2972792at2"/>
<gene>
    <name evidence="1" type="ORF">DS031_18600</name>
</gene>
<comment type="caution">
    <text evidence="1">The sequence shown here is derived from an EMBL/GenBank/DDBJ whole genome shotgun (WGS) entry which is preliminary data.</text>
</comment>
<keyword evidence="2" id="KW-1185">Reference proteome</keyword>
<dbReference type="EMBL" id="QOCW01000025">
    <property type="protein sequence ID" value="RBW68087.1"/>
    <property type="molecule type" value="Genomic_DNA"/>
</dbReference>
<dbReference type="RefSeq" id="WP_113807562.1">
    <property type="nucleotide sequence ID" value="NZ_QOCW01000025.1"/>
</dbReference>
<proteinExistence type="predicted"/>